<feature type="region of interest" description="Disordered" evidence="1">
    <location>
        <begin position="1"/>
        <end position="43"/>
    </location>
</feature>
<gene>
    <name evidence="3" type="primary">yqjI</name>
    <name evidence="3" type="ORF">SPDO_22890</name>
</gene>
<name>A0A245ZHT2_9SPHN</name>
<evidence type="ECO:0000313" key="3">
    <source>
        <dbReference type="EMBL" id="OWK29305.1"/>
    </source>
</evidence>
<dbReference type="InterPro" id="IPR005149">
    <property type="entry name" value="Tscrpt_reg_PadR_N"/>
</dbReference>
<dbReference type="Gene3D" id="1.10.10.10">
    <property type="entry name" value="Winged helix-like DNA-binding domain superfamily/Winged helix DNA-binding domain"/>
    <property type="match status" value="1"/>
</dbReference>
<dbReference type="InterPro" id="IPR036390">
    <property type="entry name" value="WH_DNA-bd_sf"/>
</dbReference>
<keyword evidence="4" id="KW-1185">Reference proteome</keyword>
<dbReference type="Pfam" id="PF03551">
    <property type="entry name" value="PadR"/>
    <property type="match status" value="1"/>
</dbReference>
<sequence length="262" mass="27096">MDDEAPTGKGQNRGGGPRRAGPRMAAGQGGKGEKKRMGPGARAAAGAAAGAAIGVGAARGAKMAAKRAAGMGAGAGAGARARAGAKAGARALAGRGLGKGMAKLGGLRRRRMFDGGELRLVLLKLIADEPRHGYELIKSIEELAGGGYAPSPGVIYPTLTMLSETGHVASEDDAEGRRRFSITDAGRAELSDKDEQVGKLLTRLSTTGEKHKRVDAMPVRRAMTNLKVALQDRLSRGETKDELLLQVAALIDEAAQKIERLD</sequence>
<proteinExistence type="predicted"/>
<dbReference type="RefSeq" id="WP_211280072.1">
    <property type="nucleotide sequence ID" value="NZ_NBBI01000004.1"/>
</dbReference>
<evidence type="ECO:0000313" key="4">
    <source>
        <dbReference type="Proteomes" id="UP000197290"/>
    </source>
</evidence>
<reference evidence="3 4" key="1">
    <citation type="submission" date="2017-03" db="EMBL/GenBank/DDBJ databases">
        <title>Genome sequence of Sphingomonas dokdonensis DSM 21029.</title>
        <authorList>
            <person name="Poehlein A."/>
            <person name="Wuebbeler J.H."/>
            <person name="Steinbuechel A."/>
            <person name="Daniel R."/>
        </authorList>
    </citation>
    <scope>NUCLEOTIDE SEQUENCE [LARGE SCALE GENOMIC DNA]</scope>
    <source>
        <strain evidence="3 4">DSM 21029</strain>
    </source>
</reference>
<comment type="caution">
    <text evidence="3">The sequence shown here is derived from an EMBL/GenBank/DDBJ whole genome shotgun (WGS) entry which is preliminary data.</text>
</comment>
<evidence type="ECO:0000259" key="2">
    <source>
        <dbReference type="Pfam" id="PF03551"/>
    </source>
</evidence>
<accession>A0A245ZHT2</accession>
<feature type="domain" description="Transcription regulator PadR N-terminal" evidence="2">
    <location>
        <begin position="122"/>
        <end position="191"/>
    </location>
</feature>
<organism evidence="3 4">
    <name type="scientific">Sphingomonas dokdonensis</name>
    <dbReference type="NCBI Taxonomy" id="344880"/>
    <lineage>
        <taxon>Bacteria</taxon>
        <taxon>Pseudomonadati</taxon>
        <taxon>Pseudomonadota</taxon>
        <taxon>Alphaproteobacteria</taxon>
        <taxon>Sphingomonadales</taxon>
        <taxon>Sphingomonadaceae</taxon>
        <taxon>Sphingomonas</taxon>
    </lineage>
</organism>
<dbReference type="PANTHER" id="PTHR43252:SF7">
    <property type="entry name" value="TRANSCRIPTIONAL REGULATOR YQJI"/>
    <property type="match status" value="1"/>
</dbReference>
<dbReference type="AlphaFoldDB" id="A0A245ZHT2"/>
<dbReference type="EMBL" id="NBBI01000004">
    <property type="protein sequence ID" value="OWK29305.1"/>
    <property type="molecule type" value="Genomic_DNA"/>
</dbReference>
<dbReference type="Proteomes" id="UP000197290">
    <property type="component" value="Unassembled WGS sequence"/>
</dbReference>
<evidence type="ECO:0000256" key="1">
    <source>
        <dbReference type="SAM" id="MobiDB-lite"/>
    </source>
</evidence>
<protein>
    <submittedName>
        <fullName evidence="3">Transcriptional regulator YqjI</fullName>
    </submittedName>
</protein>
<dbReference type="InterPro" id="IPR036388">
    <property type="entry name" value="WH-like_DNA-bd_sf"/>
</dbReference>
<dbReference type="SUPFAM" id="SSF46785">
    <property type="entry name" value="Winged helix' DNA-binding domain"/>
    <property type="match status" value="1"/>
</dbReference>
<dbReference type="PANTHER" id="PTHR43252">
    <property type="entry name" value="TRANSCRIPTIONAL REGULATOR YQJI"/>
    <property type="match status" value="1"/>
</dbReference>